<keyword evidence="2" id="KW-1003">Cell membrane</keyword>
<dbReference type="EMBL" id="CP002098">
    <property type="protein sequence ID" value="ADM28244.1"/>
    <property type="molecule type" value="Genomic_DNA"/>
</dbReference>
<dbReference type="GO" id="GO:0005886">
    <property type="term" value="C:plasma membrane"/>
    <property type="evidence" value="ECO:0007669"/>
    <property type="project" value="UniProtKB-SubCell"/>
</dbReference>
<evidence type="ECO:0000256" key="1">
    <source>
        <dbReference type="ARBA" id="ARBA00004651"/>
    </source>
</evidence>
<dbReference type="KEGG" id="iag:Igag_1442"/>
<accession>E0SQI8</accession>
<evidence type="ECO:0000256" key="2">
    <source>
        <dbReference type="ARBA" id="ARBA00022475"/>
    </source>
</evidence>
<keyword evidence="3 7" id="KW-0812">Transmembrane</keyword>
<evidence type="ECO:0000259" key="8">
    <source>
        <dbReference type="Pfam" id="PF02687"/>
    </source>
</evidence>
<dbReference type="AlphaFoldDB" id="E0SQI8"/>
<dbReference type="BioCyc" id="IAGG583356:GHAH-1431-MONOMER"/>
<organism evidence="10 11">
    <name type="scientific">Ignisphaera aggregans (strain DSM 17230 / JCM 13409 / AQ1.S1)</name>
    <dbReference type="NCBI Taxonomy" id="583356"/>
    <lineage>
        <taxon>Archaea</taxon>
        <taxon>Thermoproteota</taxon>
        <taxon>Thermoprotei</taxon>
        <taxon>Desulfurococcales</taxon>
        <taxon>Desulfurococcaceae</taxon>
        <taxon>Ignisphaera</taxon>
    </lineage>
</organism>
<feature type="domain" description="MacB-like periplasmic core" evidence="9">
    <location>
        <begin position="32"/>
        <end position="248"/>
    </location>
</feature>
<dbReference type="STRING" id="583356.Igag_1442"/>
<evidence type="ECO:0000256" key="3">
    <source>
        <dbReference type="ARBA" id="ARBA00022692"/>
    </source>
</evidence>
<dbReference type="Pfam" id="PF12704">
    <property type="entry name" value="MacB_PCD"/>
    <property type="match status" value="1"/>
</dbReference>
<evidence type="ECO:0000256" key="4">
    <source>
        <dbReference type="ARBA" id="ARBA00022989"/>
    </source>
</evidence>
<dbReference type="Pfam" id="PF02687">
    <property type="entry name" value="FtsX"/>
    <property type="match status" value="1"/>
</dbReference>
<dbReference type="HOGENOM" id="CLU_000604_8_0_2"/>
<dbReference type="InterPro" id="IPR025857">
    <property type="entry name" value="MacB_PCD"/>
</dbReference>
<feature type="domain" description="ABC3 transporter permease C-terminal" evidence="8">
    <location>
        <begin position="279"/>
        <end position="405"/>
    </location>
</feature>
<evidence type="ECO:0000313" key="11">
    <source>
        <dbReference type="Proteomes" id="UP000001304"/>
    </source>
</evidence>
<evidence type="ECO:0000259" key="9">
    <source>
        <dbReference type="Pfam" id="PF12704"/>
    </source>
</evidence>
<comment type="similarity">
    <text evidence="6">Belongs to the ABC-4 integral membrane protein family.</text>
</comment>
<feature type="transmembrane region" description="Helical" evidence="7">
    <location>
        <begin position="275"/>
        <end position="297"/>
    </location>
</feature>
<evidence type="ECO:0000256" key="6">
    <source>
        <dbReference type="ARBA" id="ARBA00038076"/>
    </source>
</evidence>
<evidence type="ECO:0008006" key="12">
    <source>
        <dbReference type="Google" id="ProtNLM"/>
    </source>
</evidence>
<keyword evidence="5 7" id="KW-0472">Membrane</keyword>
<gene>
    <name evidence="10" type="ordered locus">Igag_1442</name>
</gene>
<feature type="transmembrane region" description="Helical" evidence="7">
    <location>
        <begin position="30"/>
        <end position="51"/>
    </location>
</feature>
<protein>
    <recommendedName>
        <fullName evidence="12">ABC transporter permease</fullName>
    </recommendedName>
</protein>
<dbReference type="InterPro" id="IPR003838">
    <property type="entry name" value="ABC3_permease_C"/>
</dbReference>
<name>E0SQI8_IGNAA</name>
<feature type="transmembrane region" description="Helical" evidence="7">
    <location>
        <begin position="309"/>
        <end position="326"/>
    </location>
</feature>
<evidence type="ECO:0000256" key="5">
    <source>
        <dbReference type="ARBA" id="ARBA00023136"/>
    </source>
</evidence>
<feature type="transmembrane region" description="Helical" evidence="7">
    <location>
        <begin position="332"/>
        <end position="351"/>
    </location>
</feature>
<dbReference type="InterPro" id="IPR050250">
    <property type="entry name" value="Macrolide_Exporter_MacB"/>
</dbReference>
<sequence>MRDSYRMSIQFFIDVMILAFKALTERKLRASLTIIGIAIGPLALVMISSVVDGYADYISNQIQSLGQNTIVLFPASGYRFTENDLNMLRSIEGVSRAEPFYSVQASVKIEGEDKIVFVYALPIDVIFQAFGGLEVLEGSIPSESQYSYAVIGYKLAFKDNRKVNDIGDVITLTFIRTEGGRSVIRRATVLVSAILNEFGGAFILSPDTTVFLPLDAGKKLLGLNEWSGILIISRSSEDVPRIVKTLQEIYRNSADIISFQGIANIANSITGAVSFISFAASLSAFAVAVAGVAATMITSVIERTREIGVLKAMGFTNVQVLIMILMESIVMSIVGGVIGMSLGILGAHLLAQQGFTIRASAEVVMVVRAPPKITIDNILRTLGLTLFVGVVGGIFPAYRASKIPPAVALRYE</sequence>
<dbReference type="GO" id="GO:0022857">
    <property type="term" value="F:transmembrane transporter activity"/>
    <property type="evidence" value="ECO:0007669"/>
    <property type="project" value="TreeGrafter"/>
</dbReference>
<reference evidence="10 11" key="1">
    <citation type="journal article" date="2010" name="Stand. Genomic Sci.">
        <title>Complete genome sequence of Ignisphaera aggregans type strain (AQ1.S1).</title>
        <authorList>
            <person name="Goker M."/>
            <person name="Held B."/>
            <person name="Lapidus A."/>
            <person name="Nolan M."/>
            <person name="Spring S."/>
            <person name="Yasawong M."/>
            <person name="Lucas S."/>
            <person name="Glavina Del Rio T."/>
            <person name="Tice H."/>
            <person name="Cheng J.F."/>
            <person name="Goodwin L."/>
            <person name="Tapia R."/>
            <person name="Pitluck S."/>
            <person name="Liolios K."/>
            <person name="Ivanova N."/>
            <person name="Mavromatis K."/>
            <person name="Mikhailova N."/>
            <person name="Pati A."/>
            <person name="Chen A."/>
            <person name="Palaniappan K."/>
            <person name="Brambilla E."/>
            <person name="Land M."/>
            <person name="Hauser L."/>
            <person name="Chang Y.J."/>
            <person name="Jeffries C.D."/>
            <person name="Brettin T."/>
            <person name="Detter J.C."/>
            <person name="Han C."/>
            <person name="Rohde M."/>
            <person name="Sikorski J."/>
            <person name="Woyke T."/>
            <person name="Bristow J."/>
            <person name="Eisen J.A."/>
            <person name="Markowitz V."/>
            <person name="Hugenholtz P."/>
            <person name="Kyrpides N.C."/>
            <person name="Klenk H.P."/>
        </authorList>
    </citation>
    <scope>NUCLEOTIDE SEQUENCE [LARGE SCALE GENOMIC DNA]</scope>
    <source>
        <strain evidence="11">DSM 17230 / JCM 13409 / AQ1.S1</strain>
    </source>
</reference>
<feature type="transmembrane region" description="Helical" evidence="7">
    <location>
        <begin position="378"/>
        <end position="398"/>
    </location>
</feature>
<evidence type="ECO:0000256" key="7">
    <source>
        <dbReference type="SAM" id="Phobius"/>
    </source>
</evidence>
<evidence type="ECO:0000313" key="10">
    <source>
        <dbReference type="EMBL" id="ADM28244.1"/>
    </source>
</evidence>
<dbReference type="PANTHER" id="PTHR30572">
    <property type="entry name" value="MEMBRANE COMPONENT OF TRANSPORTER-RELATED"/>
    <property type="match status" value="1"/>
</dbReference>
<comment type="subcellular location">
    <subcellularLocation>
        <location evidence="1">Cell membrane</location>
        <topology evidence="1">Multi-pass membrane protein</topology>
    </subcellularLocation>
</comment>
<keyword evidence="4 7" id="KW-1133">Transmembrane helix</keyword>
<keyword evidence="11" id="KW-1185">Reference proteome</keyword>
<proteinExistence type="inferred from homology"/>
<dbReference type="Proteomes" id="UP000001304">
    <property type="component" value="Chromosome"/>
</dbReference>
<dbReference type="PANTHER" id="PTHR30572:SF4">
    <property type="entry name" value="ABC TRANSPORTER PERMEASE YTRF"/>
    <property type="match status" value="1"/>
</dbReference>